<keyword evidence="3" id="KW-1185">Reference proteome</keyword>
<protein>
    <submittedName>
        <fullName evidence="2">Uncharacterized protein</fullName>
    </submittedName>
</protein>
<name>A0A0H2RCN3_9AGAM</name>
<feature type="compositionally biased region" description="Basic and acidic residues" evidence="1">
    <location>
        <begin position="297"/>
        <end position="312"/>
    </location>
</feature>
<dbReference type="EMBL" id="KQ086052">
    <property type="protein sequence ID" value="KLO09549.1"/>
    <property type="molecule type" value="Genomic_DNA"/>
</dbReference>
<dbReference type="Proteomes" id="UP000053477">
    <property type="component" value="Unassembled WGS sequence"/>
</dbReference>
<evidence type="ECO:0000256" key="1">
    <source>
        <dbReference type="SAM" id="MobiDB-lite"/>
    </source>
</evidence>
<feature type="region of interest" description="Disordered" evidence="1">
    <location>
        <begin position="294"/>
        <end position="354"/>
    </location>
</feature>
<sequence length="415" mass="46596">MSYVKSKIWGERIFRVGNELHKLEVIASTTSKNLYIISDGKRTTLRSLYLSGCPQEGNRGVSKAIQLNFLRHDGDIHQLLEDDVQCKGCMKLLKITSRRVGSDYGVLTIPGWLEHKVRCGELQQMLRKEYAALDLQGAPKFNPSRAIGTIGSSSLTSTATYASESDASGEEEEQKALARTSRGIEEVIIIFKHVNDLNNQYFHVVSEGKYITAFRFLFLENKARLSGLEMIKLVKQDVDAEFHGDSIRCKGCSRDFNIRRLDNNKVRLDLWANHKFLCKNLQARYLNEFKSGGSIRGSHENAQEKALSERTKQHSPSLSRPMARAAPAPRVTKSESVDQDNTQPFGITGAGPNKKRTFNLVEDSNAEREEFLKCKKRHIDASGDVNEVEIGFPPGFAVAHPDVIFKIMNSFRGAD</sequence>
<feature type="compositionally biased region" description="Low complexity" evidence="1">
    <location>
        <begin position="315"/>
        <end position="330"/>
    </location>
</feature>
<reference evidence="2 3" key="1">
    <citation type="submission" date="2015-04" db="EMBL/GenBank/DDBJ databases">
        <title>Complete genome sequence of Schizopora paradoxa KUC8140, a cosmopolitan wood degrader in East Asia.</title>
        <authorList>
            <consortium name="DOE Joint Genome Institute"/>
            <person name="Min B."/>
            <person name="Park H."/>
            <person name="Jang Y."/>
            <person name="Kim J.-J."/>
            <person name="Kim K.H."/>
            <person name="Pangilinan J."/>
            <person name="Lipzen A."/>
            <person name="Riley R."/>
            <person name="Grigoriev I.V."/>
            <person name="Spatafora J.W."/>
            <person name="Choi I.-G."/>
        </authorList>
    </citation>
    <scope>NUCLEOTIDE SEQUENCE [LARGE SCALE GENOMIC DNA]</scope>
    <source>
        <strain evidence="2 3">KUC8140</strain>
    </source>
</reference>
<dbReference type="AlphaFoldDB" id="A0A0H2RCN3"/>
<evidence type="ECO:0000313" key="2">
    <source>
        <dbReference type="EMBL" id="KLO09549.1"/>
    </source>
</evidence>
<dbReference type="InParanoid" id="A0A0H2RCN3"/>
<accession>A0A0H2RCN3</accession>
<evidence type="ECO:0000313" key="3">
    <source>
        <dbReference type="Proteomes" id="UP000053477"/>
    </source>
</evidence>
<gene>
    <name evidence="2" type="ORF">SCHPADRAFT_560592</name>
</gene>
<organism evidence="2 3">
    <name type="scientific">Schizopora paradoxa</name>
    <dbReference type="NCBI Taxonomy" id="27342"/>
    <lineage>
        <taxon>Eukaryota</taxon>
        <taxon>Fungi</taxon>
        <taxon>Dikarya</taxon>
        <taxon>Basidiomycota</taxon>
        <taxon>Agaricomycotina</taxon>
        <taxon>Agaricomycetes</taxon>
        <taxon>Hymenochaetales</taxon>
        <taxon>Schizoporaceae</taxon>
        <taxon>Schizopora</taxon>
    </lineage>
</organism>
<proteinExistence type="predicted"/>